<dbReference type="PANTHER" id="PTHR43798:SF33">
    <property type="entry name" value="HYDROLASE, PUTATIVE (AFU_ORTHOLOGUE AFUA_2G14860)-RELATED"/>
    <property type="match status" value="1"/>
</dbReference>
<evidence type="ECO:0000313" key="3">
    <source>
        <dbReference type="Proteomes" id="UP001236652"/>
    </source>
</evidence>
<dbReference type="Gene3D" id="3.40.50.1820">
    <property type="entry name" value="alpha/beta hydrolase"/>
    <property type="match status" value="1"/>
</dbReference>
<dbReference type="InterPro" id="IPR029058">
    <property type="entry name" value="AB_hydrolase_fold"/>
</dbReference>
<evidence type="ECO:0000313" key="2">
    <source>
        <dbReference type="EMBL" id="WIF98357.1"/>
    </source>
</evidence>
<dbReference type="InterPro" id="IPR050266">
    <property type="entry name" value="AB_hydrolase_sf"/>
</dbReference>
<dbReference type="PRINTS" id="PR00111">
    <property type="entry name" value="ABHYDROLASE"/>
</dbReference>
<dbReference type="Proteomes" id="UP001236652">
    <property type="component" value="Chromosome"/>
</dbReference>
<protein>
    <submittedName>
        <fullName evidence="2">Alpha/beta hydrolase</fullName>
    </submittedName>
</protein>
<organism evidence="2 3">
    <name type="scientific">Pontibacillus chungwhensis</name>
    <dbReference type="NCBI Taxonomy" id="265426"/>
    <lineage>
        <taxon>Bacteria</taxon>
        <taxon>Bacillati</taxon>
        <taxon>Bacillota</taxon>
        <taxon>Bacilli</taxon>
        <taxon>Bacillales</taxon>
        <taxon>Bacillaceae</taxon>
        <taxon>Pontibacillus</taxon>
    </lineage>
</organism>
<feature type="domain" description="AB hydrolase-1" evidence="1">
    <location>
        <begin position="30"/>
        <end position="286"/>
    </location>
</feature>
<dbReference type="SUPFAM" id="SSF53474">
    <property type="entry name" value="alpha/beta-Hydrolases"/>
    <property type="match status" value="1"/>
</dbReference>
<proteinExistence type="predicted"/>
<gene>
    <name evidence="2" type="ORF">QNI29_01335</name>
</gene>
<dbReference type="RefSeq" id="WP_231419625.1">
    <property type="nucleotide sequence ID" value="NZ_CP126446.1"/>
</dbReference>
<dbReference type="EMBL" id="CP126446">
    <property type="protein sequence ID" value="WIF98357.1"/>
    <property type="molecule type" value="Genomic_DNA"/>
</dbReference>
<accession>A0ABY8UXG4</accession>
<dbReference type="Pfam" id="PF00561">
    <property type="entry name" value="Abhydrolase_1"/>
    <property type="match status" value="1"/>
</dbReference>
<reference evidence="2 3" key="1">
    <citation type="submission" date="2023-05" db="EMBL/GenBank/DDBJ databases">
        <title>Comparative genomics reveals the evidence of polycyclic aromatic hydrocarbons degradation in moderately halophilic genus Pontibacillus.</title>
        <authorList>
            <person name="Yang H."/>
            <person name="Qian Z."/>
        </authorList>
    </citation>
    <scope>NUCLEOTIDE SEQUENCE [LARGE SCALE GENOMIC DNA]</scope>
    <source>
        <strain evidence="3">HN14</strain>
    </source>
</reference>
<keyword evidence="3" id="KW-1185">Reference proteome</keyword>
<dbReference type="PANTHER" id="PTHR43798">
    <property type="entry name" value="MONOACYLGLYCEROL LIPASE"/>
    <property type="match status" value="1"/>
</dbReference>
<dbReference type="InterPro" id="IPR000073">
    <property type="entry name" value="AB_hydrolase_1"/>
</dbReference>
<evidence type="ECO:0000259" key="1">
    <source>
        <dbReference type="Pfam" id="PF00561"/>
    </source>
</evidence>
<sequence>MNMVNVHMKKVQLPNGESLGYREREGGDEVVLLLHGNMTSSKHWDLVLEKMDEKYKVYALDLRGFGASTYLNPVETIGDFAKDVHQFVEALNLREFAIVGWSTGGAVAMEFCARFPNFCNRLLLLASASTRGYPFFATGENGLPDLSNRLETIEEVRRDPGKTIPIQQAYDEGNEALLQAVWNSLIYTHNQPSESLYQAYTEDMMTQRNLAEVYQALNIFNMSHHHNGLVEGNGMVDDINVPVLVMRGDRDQVITARMNEELLEDLGDRATYVSLPNCGHSPLIDDLGLLVETMEQFLEKKERQRQ</sequence>
<dbReference type="GO" id="GO:0016787">
    <property type="term" value="F:hydrolase activity"/>
    <property type="evidence" value="ECO:0007669"/>
    <property type="project" value="UniProtKB-KW"/>
</dbReference>
<keyword evidence="2" id="KW-0378">Hydrolase</keyword>
<name>A0ABY8UXG4_9BACI</name>